<dbReference type="EMBL" id="FMHT01000003">
    <property type="protein sequence ID" value="SCL14816.1"/>
    <property type="molecule type" value="Genomic_DNA"/>
</dbReference>
<dbReference type="InterPro" id="IPR037138">
    <property type="entry name" value="His_deacetylse_dom_sf"/>
</dbReference>
<organism evidence="4 5">
    <name type="scientific">Micromonospora nigra</name>
    <dbReference type="NCBI Taxonomy" id="145857"/>
    <lineage>
        <taxon>Bacteria</taxon>
        <taxon>Bacillati</taxon>
        <taxon>Actinomycetota</taxon>
        <taxon>Actinomycetes</taxon>
        <taxon>Micromonosporales</taxon>
        <taxon>Micromonosporaceae</taxon>
        <taxon>Micromonospora</taxon>
    </lineage>
</organism>
<dbReference type="OrthoDB" id="9808367at2"/>
<dbReference type="STRING" id="145857.GA0070616_0548"/>
<comment type="similarity">
    <text evidence="1">Belongs to the histone deacetylase family.</text>
</comment>
<evidence type="ECO:0000313" key="4">
    <source>
        <dbReference type="EMBL" id="SCL14816.1"/>
    </source>
</evidence>
<dbReference type="Gene3D" id="3.40.800.20">
    <property type="entry name" value="Histone deacetylase domain"/>
    <property type="match status" value="1"/>
</dbReference>
<evidence type="ECO:0000259" key="3">
    <source>
        <dbReference type="Pfam" id="PF00850"/>
    </source>
</evidence>
<evidence type="ECO:0000256" key="2">
    <source>
        <dbReference type="SAM" id="MobiDB-lite"/>
    </source>
</evidence>
<dbReference type="InterPro" id="IPR023696">
    <property type="entry name" value="Ureohydrolase_dom_sf"/>
</dbReference>
<dbReference type="CDD" id="cd09996">
    <property type="entry name" value="HDAC_classII_1"/>
    <property type="match status" value="1"/>
</dbReference>
<name>A0A1C6RCD5_9ACTN</name>
<evidence type="ECO:0000256" key="1">
    <source>
        <dbReference type="ARBA" id="ARBA00005947"/>
    </source>
</evidence>
<protein>
    <submittedName>
        <fullName evidence="4">Acetoin utilization deacetylase AcuC</fullName>
    </submittedName>
</protein>
<feature type="region of interest" description="Disordered" evidence="2">
    <location>
        <begin position="359"/>
        <end position="379"/>
    </location>
</feature>
<reference evidence="4 5" key="1">
    <citation type="submission" date="2016-06" db="EMBL/GenBank/DDBJ databases">
        <authorList>
            <person name="Kjaerup R.B."/>
            <person name="Dalgaard T.S."/>
            <person name="Juul-Madsen H.R."/>
        </authorList>
    </citation>
    <scope>NUCLEOTIDE SEQUENCE [LARGE SCALE GENOMIC DNA]</scope>
    <source>
        <strain evidence="4 5">DSM 43818</strain>
    </source>
</reference>
<evidence type="ECO:0000313" key="5">
    <source>
        <dbReference type="Proteomes" id="UP000199699"/>
    </source>
</evidence>
<dbReference type="Pfam" id="PF00850">
    <property type="entry name" value="Hist_deacetyl"/>
    <property type="match status" value="1"/>
</dbReference>
<dbReference type="GO" id="GO:0004407">
    <property type="term" value="F:histone deacetylase activity"/>
    <property type="evidence" value="ECO:0007669"/>
    <property type="project" value="TreeGrafter"/>
</dbReference>
<keyword evidence="5" id="KW-1185">Reference proteome</keyword>
<sequence>MPNLAWYSHEICFWHDPGSGSGYLPVGPGIEPLRQFAVDPDLRRAEGLVKASGVMDRFTPVTPTPATDEDLMLVHTPEHIGRVEAASALGSGDAGVYAHVNYHSAQAARLAVGACVQATEAVLDGWADRAYCLVRPPGHHAEPDRAMALCLYNNVAVAARAAQRAGVRRILVVDWDVHHGNGIQRTFYEDPDVLYVSIHQEGLFPPASGLVGETGVGAGTGATLNVPLPAGCGHEAYLAVVDRVVTPAARTFAPELILVAAGVDAGGHDPMGRMMCTSRTFHAMTTRLCHLADELAAGRIVFAHEGGYSAWYQPMLILATVSAIAGLPEPQDPFLHSLEHLPGQRLRPHQTRVIEHLAAHHPLLNSTRDHDGRLADQAR</sequence>
<dbReference type="SUPFAM" id="SSF52768">
    <property type="entry name" value="Arginase/deacetylase"/>
    <property type="match status" value="1"/>
</dbReference>
<feature type="domain" description="Histone deacetylase" evidence="3">
    <location>
        <begin position="48"/>
        <end position="311"/>
    </location>
</feature>
<dbReference type="PANTHER" id="PTHR10625">
    <property type="entry name" value="HISTONE DEACETYLASE HDAC1-RELATED"/>
    <property type="match status" value="1"/>
</dbReference>
<dbReference type="RefSeq" id="WP_091075649.1">
    <property type="nucleotide sequence ID" value="NZ_FMHT01000003.1"/>
</dbReference>
<feature type="compositionally biased region" description="Basic and acidic residues" evidence="2">
    <location>
        <begin position="367"/>
        <end position="379"/>
    </location>
</feature>
<proteinExistence type="inferred from homology"/>
<dbReference type="GO" id="GO:0005737">
    <property type="term" value="C:cytoplasm"/>
    <property type="evidence" value="ECO:0007669"/>
    <property type="project" value="TreeGrafter"/>
</dbReference>
<dbReference type="InterPro" id="IPR023801">
    <property type="entry name" value="His_deacetylse_dom"/>
</dbReference>
<dbReference type="PRINTS" id="PR01270">
    <property type="entry name" value="HDASUPER"/>
</dbReference>
<gene>
    <name evidence="4" type="ORF">GA0070616_0548</name>
</gene>
<accession>A0A1C6RCD5</accession>
<dbReference type="PANTHER" id="PTHR10625:SF31">
    <property type="entry name" value="HISTONE DEACETYLASE DOMAIN-CONTAINING PROTEIN"/>
    <property type="match status" value="1"/>
</dbReference>
<dbReference type="InterPro" id="IPR000286">
    <property type="entry name" value="HDACs"/>
</dbReference>
<dbReference type="Proteomes" id="UP000199699">
    <property type="component" value="Unassembled WGS sequence"/>
</dbReference>
<dbReference type="AlphaFoldDB" id="A0A1C6RCD5"/>
<dbReference type="GO" id="GO:0040029">
    <property type="term" value="P:epigenetic regulation of gene expression"/>
    <property type="evidence" value="ECO:0007669"/>
    <property type="project" value="TreeGrafter"/>
</dbReference>